<dbReference type="eggNOG" id="KOG3752">
    <property type="taxonomic scope" value="Eukaryota"/>
</dbReference>
<dbReference type="PANTHER" id="PTHR10642">
    <property type="entry name" value="RIBONUCLEASE H1"/>
    <property type="match status" value="1"/>
</dbReference>
<gene>
    <name evidence="9" type="ORF">CAEBREN_05312</name>
</gene>
<dbReference type="STRING" id="135651.G0P0P6"/>
<keyword evidence="5" id="KW-0479">Metal-binding</keyword>
<evidence type="ECO:0000256" key="6">
    <source>
        <dbReference type="ARBA" id="ARBA00022759"/>
    </source>
</evidence>
<evidence type="ECO:0000256" key="7">
    <source>
        <dbReference type="ARBA" id="ARBA00022801"/>
    </source>
</evidence>
<dbReference type="EMBL" id="GL380003">
    <property type="protein sequence ID" value="EGT41820.1"/>
    <property type="molecule type" value="Genomic_DNA"/>
</dbReference>
<evidence type="ECO:0000313" key="10">
    <source>
        <dbReference type="Proteomes" id="UP000008068"/>
    </source>
</evidence>
<comment type="similarity">
    <text evidence="2">Belongs to the RNase H family.</text>
</comment>
<name>G0P0P6_CAEBE</name>
<dbReference type="OrthoDB" id="90239at2759"/>
<evidence type="ECO:0000313" key="9">
    <source>
        <dbReference type="EMBL" id="EGT41820.1"/>
    </source>
</evidence>
<protein>
    <recommendedName>
        <fullName evidence="3">ribonuclease H</fullName>
        <ecNumber evidence="3">3.1.26.4</ecNumber>
    </recommendedName>
</protein>
<dbReference type="EC" id="3.1.26.4" evidence="3"/>
<reference evidence="10" key="1">
    <citation type="submission" date="2011-07" db="EMBL/GenBank/DDBJ databases">
        <authorList>
            <consortium name="Caenorhabditis brenneri Sequencing and Analysis Consortium"/>
            <person name="Wilson R.K."/>
        </authorList>
    </citation>
    <scope>NUCLEOTIDE SEQUENCE [LARGE SCALE GENOMIC DNA]</scope>
    <source>
        <strain evidence="10">PB2801</strain>
    </source>
</reference>
<dbReference type="InterPro" id="IPR050092">
    <property type="entry name" value="RNase_H"/>
</dbReference>
<dbReference type="SUPFAM" id="SSF53098">
    <property type="entry name" value="Ribonuclease H-like"/>
    <property type="match status" value="1"/>
</dbReference>
<dbReference type="Proteomes" id="UP000008068">
    <property type="component" value="Unassembled WGS sequence"/>
</dbReference>
<evidence type="ECO:0000256" key="4">
    <source>
        <dbReference type="ARBA" id="ARBA00022722"/>
    </source>
</evidence>
<evidence type="ECO:0000259" key="8">
    <source>
        <dbReference type="PROSITE" id="PS50879"/>
    </source>
</evidence>
<dbReference type="GO" id="GO:0046872">
    <property type="term" value="F:metal ion binding"/>
    <property type="evidence" value="ECO:0007669"/>
    <property type="project" value="UniProtKB-KW"/>
</dbReference>
<dbReference type="PANTHER" id="PTHR10642:SF26">
    <property type="entry name" value="RIBONUCLEASE H1"/>
    <property type="match status" value="1"/>
</dbReference>
<evidence type="ECO:0000256" key="2">
    <source>
        <dbReference type="ARBA" id="ARBA00005300"/>
    </source>
</evidence>
<comment type="catalytic activity">
    <reaction evidence="1">
        <text>Endonucleolytic cleavage to 5'-phosphomonoester.</text>
        <dbReference type="EC" id="3.1.26.4"/>
    </reaction>
</comment>
<keyword evidence="6" id="KW-0255">Endonuclease</keyword>
<dbReference type="InterPro" id="IPR036397">
    <property type="entry name" value="RNaseH_sf"/>
</dbReference>
<proteinExistence type="inferred from homology"/>
<keyword evidence="7" id="KW-0378">Hydrolase</keyword>
<evidence type="ECO:0000256" key="5">
    <source>
        <dbReference type="ARBA" id="ARBA00022723"/>
    </source>
</evidence>
<dbReference type="InterPro" id="IPR012337">
    <property type="entry name" value="RNaseH-like_sf"/>
</dbReference>
<dbReference type="AlphaFoldDB" id="G0P0P6"/>
<accession>G0P0P6</accession>
<dbReference type="InterPro" id="IPR002156">
    <property type="entry name" value="RNaseH_domain"/>
</dbReference>
<organism evidence="10">
    <name type="scientific">Caenorhabditis brenneri</name>
    <name type="common">Nematode worm</name>
    <dbReference type="NCBI Taxonomy" id="135651"/>
    <lineage>
        <taxon>Eukaryota</taxon>
        <taxon>Metazoa</taxon>
        <taxon>Ecdysozoa</taxon>
        <taxon>Nematoda</taxon>
        <taxon>Chromadorea</taxon>
        <taxon>Rhabditida</taxon>
        <taxon>Rhabditina</taxon>
        <taxon>Rhabditomorpha</taxon>
        <taxon>Rhabditoidea</taxon>
        <taxon>Rhabditidae</taxon>
        <taxon>Peloderinae</taxon>
        <taxon>Caenorhabditis</taxon>
    </lineage>
</organism>
<keyword evidence="10" id="KW-1185">Reference proteome</keyword>
<feature type="domain" description="RNase H type-1" evidence="8">
    <location>
        <begin position="1"/>
        <end position="92"/>
    </location>
</feature>
<dbReference type="GO" id="GO:0004523">
    <property type="term" value="F:RNA-DNA hybrid ribonuclease activity"/>
    <property type="evidence" value="ECO:0007669"/>
    <property type="project" value="UniProtKB-EC"/>
</dbReference>
<dbReference type="HOGENOM" id="CLU_2442812_0_0_1"/>
<sequence length="92" mass="10108">MTSVTVYTDGACIDQGTKNARAGYGVYWGDGNKNNCEGRVTGPQDSNRTELRAAHQAIKTESRNGYKNIMICTDSSYVVDTIPNAQNYHMLV</sequence>
<dbReference type="Gene3D" id="3.30.420.10">
    <property type="entry name" value="Ribonuclease H-like superfamily/Ribonuclease H"/>
    <property type="match status" value="1"/>
</dbReference>
<dbReference type="GO" id="GO:0043137">
    <property type="term" value="P:DNA replication, removal of RNA primer"/>
    <property type="evidence" value="ECO:0007669"/>
    <property type="project" value="TreeGrafter"/>
</dbReference>
<evidence type="ECO:0000256" key="3">
    <source>
        <dbReference type="ARBA" id="ARBA00012180"/>
    </source>
</evidence>
<dbReference type="Pfam" id="PF00075">
    <property type="entry name" value="RNase_H"/>
    <property type="match status" value="1"/>
</dbReference>
<dbReference type="GO" id="GO:0003676">
    <property type="term" value="F:nucleic acid binding"/>
    <property type="evidence" value="ECO:0007669"/>
    <property type="project" value="InterPro"/>
</dbReference>
<dbReference type="InParanoid" id="G0P0P6"/>
<dbReference type="PROSITE" id="PS50879">
    <property type="entry name" value="RNASE_H_1"/>
    <property type="match status" value="1"/>
</dbReference>
<evidence type="ECO:0000256" key="1">
    <source>
        <dbReference type="ARBA" id="ARBA00000077"/>
    </source>
</evidence>
<keyword evidence="4" id="KW-0540">Nuclease</keyword>